<evidence type="ECO:0000256" key="5">
    <source>
        <dbReference type="SAM" id="Phobius"/>
    </source>
</evidence>
<dbReference type="InterPro" id="IPR005828">
    <property type="entry name" value="MFS_sugar_transport-like"/>
</dbReference>
<dbReference type="Pfam" id="PF00083">
    <property type="entry name" value="Sugar_tr"/>
    <property type="match status" value="1"/>
</dbReference>
<dbReference type="GO" id="GO:0016020">
    <property type="term" value="C:membrane"/>
    <property type="evidence" value="ECO:0007669"/>
    <property type="project" value="UniProtKB-SubCell"/>
</dbReference>
<evidence type="ECO:0000256" key="2">
    <source>
        <dbReference type="ARBA" id="ARBA00022692"/>
    </source>
</evidence>
<dbReference type="InterPro" id="IPR050549">
    <property type="entry name" value="MFS_Trehalose_Transporter"/>
</dbReference>
<evidence type="ECO:0000313" key="7">
    <source>
        <dbReference type="Proteomes" id="UP001154329"/>
    </source>
</evidence>
<dbReference type="AlphaFoldDB" id="A0A9P0NFG4"/>
<dbReference type="EMBL" id="OU899035">
    <property type="protein sequence ID" value="CAH1724239.1"/>
    <property type="molecule type" value="Genomic_DNA"/>
</dbReference>
<evidence type="ECO:0000256" key="3">
    <source>
        <dbReference type="ARBA" id="ARBA00022989"/>
    </source>
</evidence>
<reference evidence="6" key="1">
    <citation type="submission" date="2022-02" db="EMBL/GenBank/DDBJ databases">
        <authorList>
            <person name="King R."/>
        </authorList>
    </citation>
    <scope>NUCLEOTIDE SEQUENCE</scope>
</reference>
<dbReference type="GO" id="GO:0022857">
    <property type="term" value="F:transmembrane transporter activity"/>
    <property type="evidence" value="ECO:0007669"/>
    <property type="project" value="InterPro"/>
</dbReference>
<protein>
    <submittedName>
        <fullName evidence="6">Uncharacterized protein</fullName>
    </submittedName>
</protein>
<proteinExistence type="predicted"/>
<feature type="transmembrane region" description="Helical" evidence="5">
    <location>
        <begin position="312"/>
        <end position="333"/>
    </location>
</feature>
<feature type="transmembrane region" description="Helical" evidence="5">
    <location>
        <begin position="345"/>
        <end position="364"/>
    </location>
</feature>
<feature type="transmembrane region" description="Helical" evidence="5">
    <location>
        <begin position="175"/>
        <end position="195"/>
    </location>
</feature>
<dbReference type="SUPFAM" id="SSF103473">
    <property type="entry name" value="MFS general substrate transporter"/>
    <property type="match status" value="1"/>
</dbReference>
<feature type="transmembrane region" description="Helical" evidence="5">
    <location>
        <begin position="92"/>
        <end position="112"/>
    </location>
</feature>
<comment type="subcellular location">
    <subcellularLocation>
        <location evidence="1">Membrane</location>
    </subcellularLocation>
</comment>
<keyword evidence="2 5" id="KW-0812">Transmembrane</keyword>
<accession>A0A9P0NFG4</accession>
<feature type="transmembrane region" description="Helical" evidence="5">
    <location>
        <begin position="243"/>
        <end position="263"/>
    </location>
</feature>
<dbReference type="PANTHER" id="PTHR48021:SF1">
    <property type="entry name" value="GH07001P-RELATED"/>
    <property type="match status" value="1"/>
</dbReference>
<feature type="transmembrane region" description="Helical" evidence="5">
    <location>
        <begin position="215"/>
        <end position="236"/>
    </location>
</feature>
<evidence type="ECO:0000256" key="4">
    <source>
        <dbReference type="ARBA" id="ARBA00023136"/>
    </source>
</evidence>
<keyword evidence="4 5" id="KW-0472">Membrane</keyword>
<organism evidence="6 7">
    <name type="scientific">Aphis gossypii</name>
    <name type="common">Cotton aphid</name>
    <dbReference type="NCBI Taxonomy" id="80765"/>
    <lineage>
        <taxon>Eukaryota</taxon>
        <taxon>Metazoa</taxon>
        <taxon>Ecdysozoa</taxon>
        <taxon>Arthropoda</taxon>
        <taxon>Hexapoda</taxon>
        <taxon>Insecta</taxon>
        <taxon>Pterygota</taxon>
        <taxon>Neoptera</taxon>
        <taxon>Paraneoptera</taxon>
        <taxon>Hemiptera</taxon>
        <taxon>Sternorrhyncha</taxon>
        <taxon>Aphidomorpha</taxon>
        <taxon>Aphidoidea</taxon>
        <taxon>Aphididae</taxon>
        <taxon>Aphidini</taxon>
        <taxon>Aphis</taxon>
        <taxon>Aphis</taxon>
    </lineage>
</organism>
<name>A0A9P0NFG4_APHGO</name>
<evidence type="ECO:0000313" key="6">
    <source>
        <dbReference type="EMBL" id="CAH1724239.1"/>
    </source>
</evidence>
<evidence type="ECO:0000256" key="1">
    <source>
        <dbReference type="ARBA" id="ARBA00004370"/>
    </source>
</evidence>
<dbReference type="Gene3D" id="1.20.1250.20">
    <property type="entry name" value="MFS general substrate transporter like domains"/>
    <property type="match status" value="1"/>
</dbReference>
<dbReference type="PANTHER" id="PTHR48021">
    <property type="match status" value="1"/>
</dbReference>
<reference evidence="6" key="2">
    <citation type="submission" date="2022-10" db="EMBL/GenBank/DDBJ databases">
        <authorList>
            <consortium name="ENA_rothamsted_submissions"/>
            <consortium name="culmorum"/>
            <person name="King R."/>
        </authorList>
    </citation>
    <scope>NUCLEOTIDE SEQUENCE</scope>
</reference>
<feature type="transmembrane region" description="Helical" evidence="5">
    <location>
        <begin position="275"/>
        <end position="300"/>
    </location>
</feature>
<gene>
    <name evidence="6" type="ORF">APHIGO_LOCUS5576</name>
</gene>
<sequence>MIARRNPPYISNHTLHSFLKIHNVQEVAKIAYKLFRACLTKHSNPLILALNTLNPSQEIHLESSMLCFIEVFIVVGEAISHALSILVTWTQMNLLTTGVISLNLLSLILLRMTSRRHDDRMMVCHYNRSSSSVGPYCELLRDPDQTVYQDETVSSANTSYQFADDDKCYVQKLRYYIFVCLALFVFRDFSCVHVFKKSIRCIFVGLNIKSMTYEQWSLLVTALQLIFTTSTVCMVEIYGRRKLLLISSLGMLLAATGLEQFIFNIEAFTSKETRHVYIMAVLLIYIIFFAQGLSSTPWAMTFKIIHQNVRSFTLGFIISAHFLFLMIVEFSYINEEHIYSEHSTAAYWLIIIYLLQTIFVYTFVMDTKS</sequence>
<keyword evidence="7" id="KW-1185">Reference proteome</keyword>
<dbReference type="Proteomes" id="UP001154329">
    <property type="component" value="Chromosome 2"/>
</dbReference>
<keyword evidence="3 5" id="KW-1133">Transmembrane helix</keyword>
<dbReference type="InterPro" id="IPR036259">
    <property type="entry name" value="MFS_trans_sf"/>
</dbReference>